<protein>
    <submittedName>
        <fullName evidence="2">Uncharacterized protein</fullName>
    </submittedName>
</protein>
<dbReference type="RefSeq" id="WP_107288920.1">
    <property type="nucleotide sequence ID" value="NZ_PYNF01000002.1"/>
</dbReference>
<evidence type="ECO:0000313" key="2">
    <source>
        <dbReference type="EMBL" id="PSV01193.1"/>
    </source>
</evidence>
<dbReference type="AlphaFoldDB" id="A0A2T3KN11"/>
<sequence>MNESIKEIYSLLKGINTDELTDDERIQLTDVLSNTVDSIEVISNINELGEKASNSRKAIFNKNLNSTLKNALKAMELENSKNLKSENNNQLRKQKPTIYGDE</sequence>
<reference evidence="2 3" key="1">
    <citation type="submission" date="2018-01" db="EMBL/GenBank/DDBJ databases">
        <title>Whole genome sequencing of Histamine producing bacteria.</title>
        <authorList>
            <person name="Butler K."/>
        </authorList>
    </citation>
    <scope>NUCLEOTIDE SEQUENCE [LARGE SCALE GENOMIC DNA]</scope>
    <source>
        <strain evidence="2 3">FS-7.2</strain>
    </source>
</reference>
<dbReference type="EMBL" id="PYNF01000002">
    <property type="protein sequence ID" value="PSV01193.1"/>
    <property type="molecule type" value="Genomic_DNA"/>
</dbReference>
<feature type="region of interest" description="Disordered" evidence="1">
    <location>
        <begin position="79"/>
        <end position="102"/>
    </location>
</feature>
<comment type="caution">
    <text evidence="2">The sequence shown here is derived from an EMBL/GenBank/DDBJ whole genome shotgun (WGS) entry which is preliminary data.</text>
</comment>
<dbReference type="Proteomes" id="UP000241426">
    <property type="component" value="Unassembled WGS sequence"/>
</dbReference>
<accession>A0A2T3KN11</accession>
<organism evidence="2 3">
    <name type="scientific">Photobacterium kishitanii</name>
    <dbReference type="NCBI Taxonomy" id="318456"/>
    <lineage>
        <taxon>Bacteria</taxon>
        <taxon>Pseudomonadati</taxon>
        <taxon>Pseudomonadota</taxon>
        <taxon>Gammaproteobacteria</taxon>
        <taxon>Vibrionales</taxon>
        <taxon>Vibrionaceae</taxon>
        <taxon>Photobacterium</taxon>
    </lineage>
</organism>
<name>A0A2T3KN11_9GAMM</name>
<evidence type="ECO:0000256" key="1">
    <source>
        <dbReference type="SAM" id="MobiDB-lite"/>
    </source>
</evidence>
<proteinExistence type="predicted"/>
<gene>
    <name evidence="2" type="ORF">C9J27_03985</name>
</gene>
<evidence type="ECO:0000313" key="3">
    <source>
        <dbReference type="Proteomes" id="UP000241426"/>
    </source>
</evidence>